<dbReference type="KEGG" id="bur:Bcep18194_B1391"/>
<protein>
    <submittedName>
        <fullName evidence="2">Phasin</fullName>
    </submittedName>
</protein>
<evidence type="ECO:0000313" key="2">
    <source>
        <dbReference type="EMBL" id="ABB11505.1"/>
    </source>
</evidence>
<keyword evidence="3" id="KW-1185">Reference proteome</keyword>
<dbReference type="InterPro" id="IPR018968">
    <property type="entry name" value="Phasin"/>
</dbReference>
<dbReference type="HOGENOM" id="CLU_133107_0_0_4"/>
<dbReference type="Proteomes" id="UP000002705">
    <property type="component" value="Chromosome 2"/>
</dbReference>
<dbReference type="AlphaFoldDB" id="Q396V6"/>
<gene>
    <name evidence="2" type="ordered locus">Bcep18194_B1391</name>
</gene>
<accession>Q396V6</accession>
<organism evidence="2 3">
    <name type="scientific">Burkholderia lata (strain ATCC 17760 / DSM 23089 / LMG 22485 / NCIMB 9086 / R18194 / 383)</name>
    <dbReference type="NCBI Taxonomy" id="482957"/>
    <lineage>
        <taxon>Bacteria</taxon>
        <taxon>Pseudomonadati</taxon>
        <taxon>Pseudomonadota</taxon>
        <taxon>Betaproteobacteria</taxon>
        <taxon>Burkholderiales</taxon>
        <taxon>Burkholderiaceae</taxon>
        <taxon>Burkholderia</taxon>
        <taxon>Burkholderia cepacia complex</taxon>
    </lineage>
</organism>
<name>Q396V6_BURL3</name>
<dbReference type="Pfam" id="PF09361">
    <property type="entry name" value="Phasin_2"/>
    <property type="match status" value="1"/>
</dbReference>
<feature type="domain" description="Phasin" evidence="1">
    <location>
        <begin position="56"/>
        <end position="150"/>
    </location>
</feature>
<evidence type="ECO:0000313" key="3">
    <source>
        <dbReference type="Proteomes" id="UP000002705"/>
    </source>
</evidence>
<proteinExistence type="predicted"/>
<dbReference type="PATRIC" id="fig|482957.22.peg.5082"/>
<evidence type="ECO:0000259" key="1">
    <source>
        <dbReference type="Pfam" id="PF09361"/>
    </source>
</evidence>
<sequence>MSSKHDATAGRSSADFFKPLYYGDPMMEPTNPANLFAEYTKMLTQFKLPGIDVGAVMEARRKDIEALAAANTAALAGAQTLGQKQAEIMRSTLASLQSMVEQVATSGVTPGANTGELVQKALHKALADMQDLADTAYRAQTESMAAITKRAGEHIEELKALLKPQGGDAQR</sequence>
<dbReference type="EMBL" id="CP000152">
    <property type="protein sequence ID" value="ABB11505.1"/>
    <property type="molecule type" value="Genomic_DNA"/>
</dbReference>
<reference evidence="2" key="1">
    <citation type="submission" date="2005-10" db="EMBL/GenBank/DDBJ databases">
        <title>Complete sequence of chromosome 2 of Burkholderia sp. 383.</title>
        <authorList>
            <consortium name="US DOE Joint Genome Institute"/>
            <person name="Copeland A."/>
            <person name="Lucas S."/>
            <person name="Lapidus A."/>
            <person name="Barry K."/>
            <person name="Detter J.C."/>
            <person name="Glavina T."/>
            <person name="Hammon N."/>
            <person name="Israni S."/>
            <person name="Pitluck S."/>
            <person name="Chain P."/>
            <person name="Malfatti S."/>
            <person name="Shin M."/>
            <person name="Vergez L."/>
            <person name="Schmutz J."/>
            <person name="Larimer F."/>
            <person name="Land M."/>
            <person name="Kyrpides N."/>
            <person name="Lykidis A."/>
            <person name="Richardson P."/>
        </authorList>
    </citation>
    <scope>NUCLEOTIDE SEQUENCE [LARGE SCALE GENOMIC DNA]</scope>
    <source>
        <strain evidence="2">383</strain>
    </source>
</reference>